<organism evidence="2 3">
    <name type="scientific">Dongia sedimenti</name>
    <dbReference type="NCBI Taxonomy" id="3064282"/>
    <lineage>
        <taxon>Bacteria</taxon>
        <taxon>Pseudomonadati</taxon>
        <taxon>Pseudomonadota</taxon>
        <taxon>Alphaproteobacteria</taxon>
        <taxon>Rhodospirillales</taxon>
        <taxon>Dongiaceae</taxon>
        <taxon>Dongia</taxon>
    </lineage>
</organism>
<sequence>MRRLAGVALAFLALLLSPRAAFAHPHIFIDNRVVFMFAGDKIIALTESWTFDEIFSDQLLQDFDANGDGVFDKTESQAVAKGTLPNLKKFRYFNYIWVDGKDLGLLDPMDFTAAAKNKKVTFVFSVKLPHPVDPKTQKLKVEINDREYYVEVDLAQEQPILFHGNQGVTCAPKIRDDTENAYYGGFVYPQEITLSCH</sequence>
<keyword evidence="3" id="KW-1185">Reference proteome</keyword>
<dbReference type="RefSeq" id="WP_379954321.1">
    <property type="nucleotide sequence ID" value="NZ_JAUYVI010000002.1"/>
</dbReference>
<protein>
    <submittedName>
        <fullName evidence="2">DUF1007 family protein</fullName>
    </submittedName>
</protein>
<dbReference type="Proteomes" id="UP001230156">
    <property type="component" value="Unassembled WGS sequence"/>
</dbReference>
<feature type="signal peptide" evidence="1">
    <location>
        <begin position="1"/>
        <end position="23"/>
    </location>
</feature>
<evidence type="ECO:0000313" key="3">
    <source>
        <dbReference type="Proteomes" id="UP001230156"/>
    </source>
</evidence>
<feature type="chain" id="PRO_5047532866" evidence="1">
    <location>
        <begin position="24"/>
        <end position="197"/>
    </location>
</feature>
<comment type="caution">
    <text evidence="2">The sequence shown here is derived from an EMBL/GenBank/DDBJ whole genome shotgun (WGS) entry which is preliminary data.</text>
</comment>
<reference evidence="3" key="1">
    <citation type="submission" date="2023-08" db="EMBL/GenBank/DDBJ databases">
        <title>Rhodospirillaceae gen. nov., a novel taxon isolated from the Yangtze River Yuezi River estuary sludge.</title>
        <authorList>
            <person name="Ruan L."/>
        </authorList>
    </citation>
    <scope>NUCLEOTIDE SEQUENCE [LARGE SCALE GENOMIC DNA]</scope>
    <source>
        <strain evidence="3">R-7</strain>
    </source>
</reference>
<accession>A0ABU0YGQ5</accession>
<gene>
    <name evidence="2" type="ORF">Q8A70_04485</name>
</gene>
<dbReference type="EMBL" id="JAUYVI010000002">
    <property type="protein sequence ID" value="MDQ7246905.1"/>
    <property type="molecule type" value="Genomic_DNA"/>
</dbReference>
<proteinExistence type="predicted"/>
<evidence type="ECO:0000313" key="2">
    <source>
        <dbReference type="EMBL" id="MDQ7246905.1"/>
    </source>
</evidence>
<dbReference type="InterPro" id="IPR010412">
    <property type="entry name" value="DUF1007"/>
</dbReference>
<dbReference type="Pfam" id="PF06226">
    <property type="entry name" value="DUF1007"/>
    <property type="match status" value="1"/>
</dbReference>
<keyword evidence="1" id="KW-0732">Signal</keyword>
<evidence type="ECO:0000256" key="1">
    <source>
        <dbReference type="SAM" id="SignalP"/>
    </source>
</evidence>
<name>A0ABU0YGQ5_9PROT</name>